<reference evidence="2" key="2">
    <citation type="submission" date="2015-09" db="EMBL/GenBank/DDBJ databases">
        <title>Draft genome sequence of a multidrug-resistant Chryseobacterium indologenes isolate from Malaysia.</title>
        <authorList>
            <person name="Yu C.Y."/>
            <person name="Ang G.Y."/>
            <person name="Chan K.-G."/>
        </authorList>
    </citation>
    <scope>NUCLEOTIDE SEQUENCE [LARGE SCALE GENOMIC DNA]</scope>
    <source>
        <strain evidence="2">CI_885</strain>
    </source>
</reference>
<dbReference type="Proteomes" id="UP000037953">
    <property type="component" value="Unassembled WGS sequence"/>
</dbReference>
<dbReference type="PATRIC" id="fig|253.9.peg.4044"/>
<evidence type="ECO:0000313" key="1">
    <source>
        <dbReference type="EMBL" id="KPE51203.1"/>
    </source>
</evidence>
<dbReference type="RefSeq" id="WP_062699258.1">
    <property type="nucleotide sequence ID" value="NZ_LJOD01000006.1"/>
</dbReference>
<dbReference type="EMBL" id="LJOD01000006">
    <property type="protein sequence ID" value="KPE51203.1"/>
    <property type="molecule type" value="Genomic_DNA"/>
</dbReference>
<sequence>MILSLDMKGQVGIGTVTPDPSSVLDLSSSDKGLLIPRVNLSSINDTSVIPVTVADQGILIYNLTDAGTAPDNVRKDTFYIWTGTKWEGIGEISDIRQEIADNNTTQLVFSGMSPVAAYQYGPANSYLPWTNVNFSTENYDNQNIHTGGVFTIPETGLYSITGCVNISLAQTGGTSKSIGSRIFNITDNTVLATSYFGTSGGGNSGTNPIYWMGNLTAGTQIRIQARMIDTLVNVMTVNTSTSMAIRKHF</sequence>
<name>A0A0N0IW94_CHRID</name>
<gene>
    <name evidence="1" type="ORF">AOB46_11080</name>
</gene>
<protein>
    <recommendedName>
        <fullName evidence="3">C1q domain-containing protein</fullName>
    </recommendedName>
</protein>
<dbReference type="AlphaFoldDB" id="A0A0N0IW94"/>
<dbReference type="OrthoDB" id="933310at2"/>
<accession>A0A0N0IW94</accession>
<organism evidence="1 2">
    <name type="scientific">Chryseobacterium indologenes</name>
    <name type="common">Flavobacterium indologenes</name>
    <dbReference type="NCBI Taxonomy" id="253"/>
    <lineage>
        <taxon>Bacteria</taxon>
        <taxon>Pseudomonadati</taxon>
        <taxon>Bacteroidota</taxon>
        <taxon>Flavobacteriia</taxon>
        <taxon>Flavobacteriales</taxon>
        <taxon>Weeksellaceae</taxon>
        <taxon>Chryseobacterium group</taxon>
        <taxon>Chryseobacterium</taxon>
    </lineage>
</organism>
<proteinExistence type="predicted"/>
<reference evidence="1 2" key="1">
    <citation type="journal article" date="2015" name="Genom Data">
        <title>Draft genome sequence of a multidrug-resistant Chryseobacterium indologenes isolate from Malaysia.</title>
        <authorList>
            <person name="Yu C.Y."/>
            <person name="Ang G.Y."/>
            <person name="Cheng H.J."/>
            <person name="Cheong Y.M."/>
            <person name="Yin W.F."/>
            <person name="Chan K.G."/>
        </authorList>
    </citation>
    <scope>NUCLEOTIDE SEQUENCE [LARGE SCALE GENOMIC DNA]</scope>
    <source>
        <strain evidence="1 2">CI_885</strain>
    </source>
</reference>
<evidence type="ECO:0008006" key="3">
    <source>
        <dbReference type="Google" id="ProtNLM"/>
    </source>
</evidence>
<evidence type="ECO:0000313" key="2">
    <source>
        <dbReference type="Proteomes" id="UP000037953"/>
    </source>
</evidence>
<comment type="caution">
    <text evidence="1">The sequence shown here is derived from an EMBL/GenBank/DDBJ whole genome shotgun (WGS) entry which is preliminary data.</text>
</comment>